<evidence type="ECO:0000313" key="2">
    <source>
        <dbReference type="EMBL" id="ORY28907.1"/>
    </source>
</evidence>
<dbReference type="Proteomes" id="UP000193642">
    <property type="component" value="Unassembled WGS sequence"/>
</dbReference>
<accession>A0A1Y2B337</accession>
<dbReference type="EMBL" id="MCGO01000091">
    <property type="protein sequence ID" value="ORY28907.1"/>
    <property type="molecule type" value="Genomic_DNA"/>
</dbReference>
<protein>
    <submittedName>
        <fullName evidence="2">Uncharacterized protein</fullName>
    </submittedName>
</protein>
<organism evidence="2 3">
    <name type="scientific">Rhizoclosmatium globosum</name>
    <dbReference type="NCBI Taxonomy" id="329046"/>
    <lineage>
        <taxon>Eukaryota</taxon>
        <taxon>Fungi</taxon>
        <taxon>Fungi incertae sedis</taxon>
        <taxon>Chytridiomycota</taxon>
        <taxon>Chytridiomycota incertae sedis</taxon>
        <taxon>Chytridiomycetes</taxon>
        <taxon>Chytridiales</taxon>
        <taxon>Chytriomycetaceae</taxon>
        <taxon>Rhizoclosmatium</taxon>
    </lineage>
</organism>
<sequence>MKRVKEQKDSEIAIAKCKEGKKICAPNRKEHLLSSQVQAMDKLGAATVVDPILADAIKLHSTLNQLKAEKGHFSTESISTAFYTDYVNIEKTSEDDTTDDSNEPDGIESVEIEGNNCIENEVNDKDRISSEETTANTSRDSLTSSIYITKLGGYVDKAHVYQEEIGEDDKDFEFLE</sequence>
<proteinExistence type="predicted"/>
<comment type="caution">
    <text evidence="2">The sequence shown here is derived from an EMBL/GenBank/DDBJ whole genome shotgun (WGS) entry which is preliminary data.</text>
</comment>
<evidence type="ECO:0000256" key="1">
    <source>
        <dbReference type="SAM" id="MobiDB-lite"/>
    </source>
</evidence>
<dbReference type="AlphaFoldDB" id="A0A1Y2B337"/>
<feature type="region of interest" description="Disordered" evidence="1">
    <location>
        <begin position="92"/>
        <end position="113"/>
    </location>
</feature>
<gene>
    <name evidence="2" type="ORF">BCR33DRAFT_793202</name>
</gene>
<evidence type="ECO:0000313" key="3">
    <source>
        <dbReference type="Proteomes" id="UP000193642"/>
    </source>
</evidence>
<keyword evidence="3" id="KW-1185">Reference proteome</keyword>
<feature type="compositionally biased region" description="Acidic residues" evidence="1">
    <location>
        <begin position="93"/>
        <end position="111"/>
    </location>
</feature>
<reference evidence="2 3" key="1">
    <citation type="submission" date="2016-07" db="EMBL/GenBank/DDBJ databases">
        <title>Pervasive Adenine N6-methylation of Active Genes in Fungi.</title>
        <authorList>
            <consortium name="DOE Joint Genome Institute"/>
            <person name="Mondo S.J."/>
            <person name="Dannebaum R.O."/>
            <person name="Kuo R.C."/>
            <person name="Labutti K."/>
            <person name="Haridas S."/>
            <person name="Kuo A."/>
            <person name="Salamov A."/>
            <person name="Ahrendt S.R."/>
            <person name="Lipzen A."/>
            <person name="Sullivan W."/>
            <person name="Andreopoulos W.B."/>
            <person name="Clum A."/>
            <person name="Lindquist E."/>
            <person name="Daum C."/>
            <person name="Ramamoorthy G.K."/>
            <person name="Gryganskyi A."/>
            <person name="Culley D."/>
            <person name="Magnuson J.K."/>
            <person name="James T.Y."/>
            <person name="O'Malley M.A."/>
            <person name="Stajich J.E."/>
            <person name="Spatafora J.W."/>
            <person name="Visel A."/>
            <person name="Grigoriev I.V."/>
        </authorList>
    </citation>
    <scope>NUCLEOTIDE SEQUENCE [LARGE SCALE GENOMIC DNA]</scope>
    <source>
        <strain evidence="2 3">JEL800</strain>
    </source>
</reference>
<name>A0A1Y2B337_9FUNG</name>
<dbReference type="OrthoDB" id="10657086at2759"/>